<organism evidence="10 11">
    <name type="scientific">Pelistega suis</name>
    <dbReference type="NCBI Taxonomy" id="1631957"/>
    <lineage>
        <taxon>Bacteria</taxon>
        <taxon>Pseudomonadati</taxon>
        <taxon>Pseudomonadota</taxon>
        <taxon>Betaproteobacteria</taxon>
        <taxon>Burkholderiales</taxon>
        <taxon>Alcaligenaceae</taxon>
        <taxon>Pelistega</taxon>
    </lineage>
</organism>
<evidence type="ECO:0000256" key="6">
    <source>
        <dbReference type="ARBA" id="ARBA00047615"/>
    </source>
</evidence>
<dbReference type="PANTHER" id="PTHR21299:SF2">
    <property type="entry name" value="CYTIDYLATE KINASE"/>
    <property type="match status" value="1"/>
</dbReference>
<dbReference type="SUPFAM" id="SSF52540">
    <property type="entry name" value="P-loop containing nucleoside triphosphate hydrolases"/>
    <property type="match status" value="1"/>
</dbReference>
<comment type="caution">
    <text evidence="10">The sequence shown here is derived from an EMBL/GenBank/DDBJ whole genome shotgun (WGS) entry which is preliminary data.</text>
</comment>
<feature type="domain" description="Cytidylate kinase" evidence="9">
    <location>
        <begin position="4"/>
        <end position="212"/>
    </location>
</feature>
<reference evidence="10 11" key="1">
    <citation type="submission" date="2020-05" db="EMBL/GenBank/DDBJ databases">
        <authorList>
            <person name="Niu N."/>
        </authorList>
    </citation>
    <scope>NUCLEOTIDE SEQUENCE [LARGE SCALE GENOMIC DNA]</scope>
    <source>
        <strain evidence="10 11">3340-03</strain>
    </source>
</reference>
<proteinExistence type="inferred from homology"/>
<comment type="similarity">
    <text evidence="1 8">Belongs to the cytidylate kinase family. Type 1 subfamily.</text>
</comment>
<keyword evidence="3 8" id="KW-0547">Nucleotide-binding</keyword>
<dbReference type="EMBL" id="JABGBN010000009">
    <property type="protein sequence ID" value="NOL52396.1"/>
    <property type="molecule type" value="Genomic_DNA"/>
</dbReference>
<evidence type="ECO:0000313" key="11">
    <source>
        <dbReference type="Proteomes" id="UP000537862"/>
    </source>
</evidence>
<gene>
    <name evidence="8" type="primary">cmk</name>
    <name evidence="10" type="ORF">HKX39_09495</name>
</gene>
<dbReference type="CDD" id="cd02020">
    <property type="entry name" value="CMPK"/>
    <property type="match status" value="1"/>
</dbReference>
<dbReference type="PANTHER" id="PTHR21299">
    <property type="entry name" value="CYTIDYLATE KINASE/PANTOATE-BETA-ALANINE LIGASE"/>
    <property type="match status" value="1"/>
</dbReference>
<sequence>MNLITIDGPSASGKGTVSNLVAKALGWDVLDSGALYRISAYAVQTKDINPEDAQTIAEVVGKLDIKFQEGEVWVDGVEVSDILRQESTGKMASKIAAYPELRAALLDRQRNFIHGVPGLVGDGRDMGTVIFPNAPLKIFLVADVNERANRRYKQLVDKGVVANYDEILADLQRRDDQDMNRAVAPLKPADDAVVIDSSHMGIQDVVDSILKEWAKKST</sequence>
<evidence type="ECO:0000256" key="2">
    <source>
        <dbReference type="ARBA" id="ARBA00022679"/>
    </source>
</evidence>
<dbReference type="InterPro" id="IPR003136">
    <property type="entry name" value="Cytidylate_kin"/>
</dbReference>
<keyword evidence="11" id="KW-1185">Reference proteome</keyword>
<dbReference type="Gene3D" id="3.40.50.300">
    <property type="entry name" value="P-loop containing nucleotide triphosphate hydrolases"/>
    <property type="match status" value="1"/>
</dbReference>
<evidence type="ECO:0000259" key="9">
    <source>
        <dbReference type="Pfam" id="PF02224"/>
    </source>
</evidence>
<dbReference type="Proteomes" id="UP000537862">
    <property type="component" value="Unassembled WGS sequence"/>
</dbReference>
<dbReference type="NCBIfam" id="TIGR00017">
    <property type="entry name" value="cmk"/>
    <property type="match status" value="1"/>
</dbReference>
<evidence type="ECO:0000313" key="10">
    <source>
        <dbReference type="EMBL" id="NOL52396.1"/>
    </source>
</evidence>
<evidence type="ECO:0000256" key="4">
    <source>
        <dbReference type="ARBA" id="ARBA00022777"/>
    </source>
</evidence>
<comment type="catalytic activity">
    <reaction evidence="6 8">
        <text>dCMP + ATP = dCDP + ADP</text>
        <dbReference type="Rhea" id="RHEA:25094"/>
        <dbReference type="ChEBI" id="CHEBI:30616"/>
        <dbReference type="ChEBI" id="CHEBI:57566"/>
        <dbReference type="ChEBI" id="CHEBI:58593"/>
        <dbReference type="ChEBI" id="CHEBI:456216"/>
        <dbReference type="EC" id="2.7.4.25"/>
    </reaction>
</comment>
<dbReference type="GO" id="GO:0005829">
    <property type="term" value="C:cytosol"/>
    <property type="evidence" value="ECO:0007669"/>
    <property type="project" value="TreeGrafter"/>
</dbReference>
<dbReference type="GO" id="GO:0036431">
    <property type="term" value="F:dCMP kinase activity"/>
    <property type="evidence" value="ECO:0007669"/>
    <property type="project" value="InterPro"/>
</dbReference>
<evidence type="ECO:0000256" key="5">
    <source>
        <dbReference type="ARBA" id="ARBA00022840"/>
    </source>
</evidence>
<keyword evidence="4 8" id="KW-0418">Kinase</keyword>
<accession>A0A849P5K8</accession>
<comment type="catalytic activity">
    <reaction evidence="7 8">
        <text>CMP + ATP = CDP + ADP</text>
        <dbReference type="Rhea" id="RHEA:11600"/>
        <dbReference type="ChEBI" id="CHEBI:30616"/>
        <dbReference type="ChEBI" id="CHEBI:58069"/>
        <dbReference type="ChEBI" id="CHEBI:60377"/>
        <dbReference type="ChEBI" id="CHEBI:456216"/>
        <dbReference type="EC" id="2.7.4.25"/>
    </reaction>
</comment>
<keyword evidence="5 8" id="KW-0067">ATP-binding</keyword>
<evidence type="ECO:0000256" key="1">
    <source>
        <dbReference type="ARBA" id="ARBA00009427"/>
    </source>
</evidence>
<dbReference type="InterPro" id="IPR011994">
    <property type="entry name" value="Cytidylate_kinase_dom"/>
</dbReference>
<protein>
    <recommendedName>
        <fullName evidence="8">Cytidylate kinase</fullName>
        <shortName evidence="8">CK</shortName>
        <ecNumber evidence="8">2.7.4.25</ecNumber>
    </recommendedName>
    <alternativeName>
        <fullName evidence="8">Cytidine monophosphate kinase</fullName>
        <shortName evidence="8">CMP kinase</shortName>
    </alternativeName>
</protein>
<dbReference type="InterPro" id="IPR027417">
    <property type="entry name" value="P-loop_NTPase"/>
</dbReference>
<feature type="binding site" evidence="8">
    <location>
        <begin position="8"/>
        <end position="16"/>
    </location>
    <ligand>
        <name>ATP</name>
        <dbReference type="ChEBI" id="CHEBI:30616"/>
    </ligand>
</feature>
<keyword evidence="2 8" id="KW-0808">Transferase</keyword>
<dbReference type="RefSeq" id="WP_171681088.1">
    <property type="nucleotide sequence ID" value="NZ_JABGBN010000009.1"/>
</dbReference>
<dbReference type="GO" id="GO:0006220">
    <property type="term" value="P:pyrimidine nucleotide metabolic process"/>
    <property type="evidence" value="ECO:0007669"/>
    <property type="project" value="UniProtKB-UniRule"/>
</dbReference>
<evidence type="ECO:0000256" key="3">
    <source>
        <dbReference type="ARBA" id="ARBA00022741"/>
    </source>
</evidence>
<evidence type="ECO:0000256" key="7">
    <source>
        <dbReference type="ARBA" id="ARBA00048478"/>
    </source>
</evidence>
<dbReference type="EC" id="2.7.4.25" evidence="8"/>
<dbReference type="AlphaFoldDB" id="A0A849P5K8"/>
<name>A0A849P5K8_9BURK</name>
<dbReference type="HAMAP" id="MF_00238">
    <property type="entry name" value="Cytidyl_kinase_type1"/>
    <property type="match status" value="1"/>
</dbReference>
<evidence type="ECO:0000256" key="8">
    <source>
        <dbReference type="HAMAP-Rule" id="MF_00238"/>
    </source>
</evidence>
<dbReference type="Pfam" id="PF02224">
    <property type="entry name" value="Cytidylate_kin"/>
    <property type="match status" value="1"/>
</dbReference>
<comment type="subcellular location">
    <subcellularLocation>
        <location evidence="8">Cytoplasm</location>
    </subcellularLocation>
</comment>
<keyword evidence="8" id="KW-0963">Cytoplasm</keyword>
<dbReference type="GO" id="GO:0005524">
    <property type="term" value="F:ATP binding"/>
    <property type="evidence" value="ECO:0007669"/>
    <property type="project" value="UniProtKB-UniRule"/>
</dbReference>
<dbReference type="GO" id="GO:0015949">
    <property type="term" value="P:nucleobase-containing small molecule interconversion"/>
    <property type="evidence" value="ECO:0007669"/>
    <property type="project" value="TreeGrafter"/>
</dbReference>